<name>A0A401PLT4_SCYTO</name>
<accession>A0A401PLT4</accession>
<comment type="caution">
    <text evidence="2">The sequence shown here is derived from an EMBL/GenBank/DDBJ whole genome shotgun (WGS) entry which is preliminary data.</text>
</comment>
<reference evidence="2 3" key="1">
    <citation type="journal article" date="2018" name="Nat. Ecol. Evol.">
        <title>Shark genomes provide insights into elasmobranch evolution and the origin of vertebrates.</title>
        <authorList>
            <person name="Hara Y"/>
            <person name="Yamaguchi K"/>
            <person name="Onimaru K"/>
            <person name="Kadota M"/>
            <person name="Koyanagi M"/>
            <person name="Keeley SD"/>
            <person name="Tatsumi K"/>
            <person name="Tanaka K"/>
            <person name="Motone F"/>
            <person name="Kageyama Y"/>
            <person name="Nozu R"/>
            <person name="Adachi N"/>
            <person name="Nishimura O"/>
            <person name="Nakagawa R"/>
            <person name="Tanegashima C"/>
            <person name="Kiyatake I"/>
            <person name="Matsumoto R"/>
            <person name="Murakumo K"/>
            <person name="Nishida K"/>
            <person name="Terakita A"/>
            <person name="Kuratani S"/>
            <person name="Sato K"/>
            <person name="Hyodo S Kuraku.S."/>
        </authorList>
    </citation>
    <scope>NUCLEOTIDE SEQUENCE [LARGE SCALE GENOMIC DNA]</scope>
</reference>
<dbReference type="EMBL" id="BFAA01000852">
    <property type="protein sequence ID" value="GCB74090.1"/>
    <property type="molecule type" value="Genomic_DNA"/>
</dbReference>
<proteinExistence type="predicted"/>
<organism evidence="2 3">
    <name type="scientific">Scyliorhinus torazame</name>
    <name type="common">Cloudy catshark</name>
    <name type="synonym">Catulus torazame</name>
    <dbReference type="NCBI Taxonomy" id="75743"/>
    <lineage>
        <taxon>Eukaryota</taxon>
        <taxon>Metazoa</taxon>
        <taxon>Chordata</taxon>
        <taxon>Craniata</taxon>
        <taxon>Vertebrata</taxon>
        <taxon>Chondrichthyes</taxon>
        <taxon>Elasmobranchii</taxon>
        <taxon>Galeomorphii</taxon>
        <taxon>Galeoidea</taxon>
        <taxon>Carcharhiniformes</taxon>
        <taxon>Scyliorhinidae</taxon>
        <taxon>Scyliorhinus</taxon>
    </lineage>
</organism>
<protein>
    <submittedName>
        <fullName evidence="2">Uncharacterized protein</fullName>
    </submittedName>
</protein>
<sequence length="107" mass="12135">MDIVIEFSVSGEITFLIKESPNWLNEPLTAENNLEDEDMLHFAEGLQNNSSLKVLKLANNRISRKGLELIIKSLKHNVTITSVWVGGNHVTAEEIEDMTRAERRLAF</sequence>
<gene>
    <name evidence="2" type="ORF">scyTo_0003177</name>
</gene>
<evidence type="ECO:0000256" key="1">
    <source>
        <dbReference type="ARBA" id="ARBA00022737"/>
    </source>
</evidence>
<dbReference type="InterPro" id="IPR032675">
    <property type="entry name" value="LRR_dom_sf"/>
</dbReference>
<dbReference type="OrthoDB" id="120976at2759"/>
<dbReference type="STRING" id="75743.A0A401PLT4"/>
<dbReference type="PANTHER" id="PTHR24111">
    <property type="entry name" value="LEUCINE-RICH REPEAT-CONTAINING PROTEIN 34"/>
    <property type="match status" value="1"/>
</dbReference>
<dbReference type="AlphaFoldDB" id="A0A401PLT4"/>
<evidence type="ECO:0000313" key="3">
    <source>
        <dbReference type="Proteomes" id="UP000288216"/>
    </source>
</evidence>
<dbReference type="InterPro" id="IPR052201">
    <property type="entry name" value="LRR-containing_regulator"/>
</dbReference>
<evidence type="ECO:0000313" key="2">
    <source>
        <dbReference type="EMBL" id="GCB74090.1"/>
    </source>
</evidence>
<dbReference type="SUPFAM" id="SSF52047">
    <property type="entry name" value="RNI-like"/>
    <property type="match status" value="1"/>
</dbReference>
<dbReference type="PANTHER" id="PTHR24111:SF0">
    <property type="entry name" value="LEUCINE-RICH REPEAT-CONTAINING PROTEIN"/>
    <property type="match status" value="1"/>
</dbReference>
<keyword evidence="1" id="KW-0677">Repeat</keyword>
<dbReference type="Proteomes" id="UP000288216">
    <property type="component" value="Unassembled WGS sequence"/>
</dbReference>
<keyword evidence="3" id="KW-1185">Reference proteome</keyword>
<dbReference type="Gene3D" id="3.80.10.10">
    <property type="entry name" value="Ribonuclease Inhibitor"/>
    <property type="match status" value="1"/>
</dbReference>